<dbReference type="PANTHER" id="PTHR10491:SF4">
    <property type="entry name" value="METHIONINE ADENOSYLTRANSFERASE 2 SUBUNIT BETA"/>
    <property type="match status" value="1"/>
</dbReference>
<feature type="compositionally biased region" description="Basic and acidic residues" evidence="7">
    <location>
        <begin position="105"/>
        <end position="114"/>
    </location>
</feature>
<dbReference type="InterPro" id="IPR036291">
    <property type="entry name" value="NAD(P)-bd_dom_sf"/>
</dbReference>
<comment type="pathway">
    <text evidence="1 6">Carbohydrate biosynthesis; dTDP-L-rhamnose biosynthesis.</text>
</comment>
<dbReference type="Gene3D" id="3.40.50.720">
    <property type="entry name" value="NAD(P)-binding Rossmann-like Domain"/>
    <property type="match status" value="1"/>
</dbReference>
<evidence type="ECO:0000313" key="9">
    <source>
        <dbReference type="EMBL" id="SNX74289.1"/>
    </source>
</evidence>
<dbReference type="CDD" id="cd05254">
    <property type="entry name" value="dTDP_HR_like_SDR_e"/>
    <property type="match status" value="1"/>
</dbReference>
<dbReference type="InterPro" id="IPR029903">
    <property type="entry name" value="RmlD-like-bd"/>
</dbReference>
<dbReference type="RefSeq" id="WP_097031634.1">
    <property type="nucleotide sequence ID" value="NZ_OAOQ01000021.1"/>
</dbReference>
<keyword evidence="10" id="KW-1185">Reference proteome</keyword>
<proteinExistence type="inferred from homology"/>
<evidence type="ECO:0000256" key="1">
    <source>
        <dbReference type="ARBA" id="ARBA00004781"/>
    </source>
</evidence>
<dbReference type="InterPro" id="IPR005913">
    <property type="entry name" value="dTDP_dehydrorham_reduct"/>
</dbReference>
<evidence type="ECO:0000313" key="10">
    <source>
        <dbReference type="Proteomes" id="UP000219467"/>
    </source>
</evidence>
<dbReference type="Pfam" id="PF04321">
    <property type="entry name" value="RmlD_sub_bind"/>
    <property type="match status" value="1"/>
</dbReference>
<dbReference type="NCBIfam" id="TIGR01214">
    <property type="entry name" value="rmlD"/>
    <property type="match status" value="1"/>
</dbReference>
<dbReference type="OrthoDB" id="9803892at2"/>
<comment type="similarity">
    <text evidence="2 6">Belongs to the dTDP-4-dehydrorhamnose reductase family.</text>
</comment>
<feature type="region of interest" description="Disordered" evidence="7">
    <location>
        <begin position="105"/>
        <end position="128"/>
    </location>
</feature>
<dbReference type="GO" id="GO:0008831">
    <property type="term" value="F:dTDP-4-dehydrorhamnose reductase activity"/>
    <property type="evidence" value="ECO:0007669"/>
    <property type="project" value="UniProtKB-EC"/>
</dbReference>
<dbReference type="AlphaFoldDB" id="A0A285D3E1"/>
<evidence type="ECO:0000256" key="4">
    <source>
        <dbReference type="ARBA" id="ARBA00017099"/>
    </source>
</evidence>
<evidence type="ECO:0000256" key="6">
    <source>
        <dbReference type="RuleBase" id="RU364082"/>
    </source>
</evidence>
<sequence length="283" mass="30148">MILIFGQTGQVARELAKRAPEARFLGRDQADLGDPAACARAILAARPAAVINAAAWTAVDRAEDEEAAATVVNADAPGAMARACAELQIPFVHISTDYVFDGAGDRPWRPEDPTHPLGGYGRSKRAGEQAVRAAGGPHVILRTSWVFSAHGTNFVKTMLRLGRDRPLLRVVCDQIGGPTPAADIAAACLTIAATLRQRPDLSGICHFSGGPDVSWADFAREIFRQADLPCQVQDIPSADYPTTAPRPLNSRLDTAGLAAFGLSRPDWRTGLAAVLHDLQEVSE</sequence>
<evidence type="ECO:0000256" key="5">
    <source>
        <dbReference type="ARBA" id="ARBA00048200"/>
    </source>
</evidence>
<evidence type="ECO:0000256" key="2">
    <source>
        <dbReference type="ARBA" id="ARBA00010944"/>
    </source>
</evidence>
<accession>A0A285D3E1</accession>
<dbReference type="GO" id="GO:0019305">
    <property type="term" value="P:dTDP-rhamnose biosynthetic process"/>
    <property type="evidence" value="ECO:0007669"/>
    <property type="project" value="UniProtKB-UniPathway"/>
</dbReference>
<dbReference type="EC" id="1.1.1.133" evidence="3 6"/>
<organism evidence="9 10">
    <name type="scientific">Cereibacter ovatus</name>
    <dbReference type="NCBI Taxonomy" id="439529"/>
    <lineage>
        <taxon>Bacteria</taxon>
        <taxon>Pseudomonadati</taxon>
        <taxon>Pseudomonadota</taxon>
        <taxon>Alphaproteobacteria</taxon>
        <taxon>Rhodobacterales</taxon>
        <taxon>Paracoccaceae</taxon>
        <taxon>Cereibacter</taxon>
    </lineage>
</organism>
<dbReference type="PANTHER" id="PTHR10491">
    <property type="entry name" value="DTDP-4-DEHYDRORHAMNOSE REDUCTASE"/>
    <property type="match status" value="1"/>
</dbReference>
<dbReference type="SUPFAM" id="SSF51735">
    <property type="entry name" value="NAD(P)-binding Rossmann-fold domains"/>
    <property type="match status" value="1"/>
</dbReference>
<comment type="catalytic activity">
    <reaction evidence="5 6">
        <text>dTDP-beta-L-rhamnose + NADP(+) = dTDP-4-dehydro-beta-L-rhamnose + NADPH + H(+)</text>
        <dbReference type="Rhea" id="RHEA:21796"/>
        <dbReference type="ChEBI" id="CHEBI:15378"/>
        <dbReference type="ChEBI" id="CHEBI:57510"/>
        <dbReference type="ChEBI" id="CHEBI:57783"/>
        <dbReference type="ChEBI" id="CHEBI:58349"/>
        <dbReference type="ChEBI" id="CHEBI:62830"/>
        <dbReference type="EC" id="1.1.1.133"/>
    </reaction>
</comment>
<evidence type="ECO:0000259" key="8">
    <source>
        <dbReference type="Pfam" id="PF04321"/>
    </source>
</evidence>
<feature type="domain" description="RmlD-like substrate binding" evidence="8">
    <location>
        <begin position="2"/>
        <end position="279"/>
    </location>
</feature>
<dbReference type="Proteomes" id="UP000219467">
    <property type="component" value="Unassembled WGS sequence"/>
</dbReference>
<reference evidence="10" key="1">
    <citation type="submission" date="2017-08" db="EMBL/GenBank/DDBJ databases">
        <authorList>
            <person name="Varghese N."/>
            <person name="Submissions S."/>
        </authorList>
    </citation>
    <scope>NUCLEOTIDE SEQUENCE [LARGE SCALE GENOMIC DNA]</scope>
    <source>
        <strain evidence="10">JA234</strain>
    </source>
</reference>
<name>A0A285D3E1_9RHOB</name>
<dbReference type="EMBL" id="OAOQ01000021">
    <property type="protein sequence ID" value="SNX74289.1"/>
    <property type="molecule type" value="Genomic_DNA"/>
</dbReference>
<gene>
    <name evidence="9" type="ORF">SAMN05878503_12129</name>
</gene>
<dbReference type="UniPathway" id="UPA00124"/>
<protein>
    <recommendedName>
        <fullName evidence="4 6">dTDP-4-dehydrorhamnose reductase</fullName>
        <ecNumber evidence="3 6">1.1.1.133</ecNumber>
    </recommendedName>
</protein>
<keyword evidence="6" id="KW-0521">NADP</keyword>
<evidence type="ECO:0000256" key="3">
    <source>
        <dbReference type="ARBA" id="ARBA00012929"/>
    </source>
</evidence>
<evidence type="ECO:0000256" key="7">
    <source>
        <dbReference type="SAM" id="MobiDB-lite"/>
    </source>
</evidence>
<comment type="cofactor">
    <cofactor evidence="6">
        <name>Mg(2+)</name>
        <dbReference type="ChEBI" id="CHEBI:18420"/>
    </cofactor>
    <text evidence="6">Binds 1 Mg(2+) ion per monomer.</text>
</comment>
<dbReference type="Gene3D" id="3.90.25.10">
    <property type="entry name" value="UDP-galactose 4-epimerase, domain 1"/>
    <property type="match status" value="1"/>
</dbReference>
<comment type="function">
    <text evidence="6">Catalyzes the reduction of dTDP-6-deoxy-L-lyxo-4-hexulose to yield dTDP-L-rhamnose.</text>
</comment>
<keyword evidence="6" id="KW-0560">Oxidoreductase</keyword>